<keyword evidence="6 8" id="KW-0472">Membrane</keyword>
<reference evidence="10" key="1">
    <citation type="journal article" date="2022" name="Int. J. Syst. Evol. Microbiol.">
        <title>Anaeromyxobacter oryzae sp. nov., Anaeromyxobacter diazotrophicus sp. nov. and Anaeromyxobacter paludicola sp. nov., isolated from paddy soils.</title>
        <authorList>
            <person name="Itoh H."/>
            <person name="Xu Z."/>
            <person name="Mise K."/>
            <person name="Masuda Y."/>
            <person name="Ushijima N."/>
            <person name="Hayakawa C."/>
            <person name="Shiratori Y."/>
            <person name="Senoo K."/>
        </authorList>
    </citation>
    <scope>NUCLEOTIDE SEQUENCE [LARGE SCALE GENOMIC DNA]</scope>
    <source>
        <strain evidence="10">Red232</strain>
    </source>
</reference>
<feature type="transmembrane region" description="Helical" evidence="8">
    <location>
        <begin position="60"/>
        <end position="84"/>
    </location>
</feature>
<dbReference type="InterPro" id="IPR000440">
    <property type="entry name" value="NADH_UbQ/plastoQ_OxRdtase_su3"/>
</dbReference>
<comment type="catalytic activity">
    <reaction evidence="7">
        <text>a quinone + NADH + 5 H(+)(in) = a quinol + NAD(+) + 4 H(+)(out)</text>
        <dbReference type="Rhea" id="RHEA:57888"/>
        <dbReference type="ChEBI" id="CHEBI:15378"/>
        <dbReference type="ChEBI" id="CHEBI:24646"/>
        <dbReference type="ChEBI" id="CHEBI:57540"/>
        <dbReference type="ChEBI" id="CHEBI:57945"/>
        <dbReference type="ChEBI" id="CHEBI:132124"/>
    </reaction>
</comment>
<dbReference type="Proteomes" id="UP001162891">
    <property type="component" value="Chromosome"/>
</dbReference>
<dbReference type="EC" id="7.1.1.-" evidence="7"/>
<sequence length="146" mass="16282">MGFDFGLVLVFVLVAVGFAFGGVTLSRVLGPRAPNPEKASIYECGERPIGVAWFNFNPRFYLVALVFVIFEVDIALTFPVVAVYRRWVEASPRLAWVAFLELLLFTAILVVGLAWAWAHGDLEWVKELTGENAGERREEPAPRRAA</sequence>
<name>A0ABM7WQW4_9BACT</name>
<evidence type="ECO:0000256" key="3">
    <source>
        <dbReference type="ARBA" id="ARBA00022448"/>
    </source>
</evidence>
<comment type="function">
    <text evidence="7">NDH-1 shuttles electrons from NADH, via FMN and iron-sulfur (Fe-S) centers, to quinones in the respiratory chain.</text>
</comment>
<evidence type="ECO:0000313" key="9">
    <source>
        <dbReference type="EMBL" id="BDG01853.1"/>
    </source>
</evidence>
<keyword evidence="10" id="KW-1185">Reference proteome</keyword>
<evidence type="ECO:0000256" key="5">
    <source>
        <dbReference type="ARBA" id="ARBA00022989"/>
    </source>
</evidence>
<accession>A0ABM7WQW4</accession>
<evidence type="ECO:0000256" key="2">
    <source>
        <dbReference type="ARBA" id="ARBA00008472"/>
    </source>
</evidence>
<keyword evidence="7" id="KW-0874">Quinone</keyword>
<gene>
    <name evidence="9" type="ORF">AMOR_08490</name>
</gene>
<dbReference type="PANTHER" id="PTHR11058">
    <property type="entry name" value="NADH-UBIQUINONE OXIDOREDUCTASE CHAIN 3"/>
    <property type="match status" value="1"/>
</dbReference>
<evidence type="ECO:0000256" key="7">
    <source>
        <dbReference type="RuleBase" id="RU003639"/>
    </source>
</evidence>
<comment type="similarity">
    <text evidence="2 7">Belongs to the complex I subunit 3 family.</text>
</comment>
<evidence type="ECO:0000256" key="8">
    <source>
        <dbReference type="SAM" id="Phobius"/>
    </source>
</evidence>
<keyword evidence="5 8" id="KW-1133">Transmembrane helix</keyword>
<evidence type="ECO:0000256" key="1">
    <source>
        <dbReference type="ARBA" id="ARBA00004370"/>
    </source>
</evidence>
<keyword evidence="3" id="KW-0813">Transport</keyword>
<protein>
    <recommendedName>
        <fullName evidence="7">NADH-quinone oxidoreductase subunit</fullName>
        <ecNumber evidence="7">7.1.1.-</ecNumber>
    </recommendedName>
</protein>
<dbReference type="InterPro" id="IPR038430">
    <property type="entry name" value="NDAH_ubi_oxred_su3_sf"/>
</dbReference>
<evidence type="ECO:0000256" key="4">
    <source>
        <dbReference type="ARBA" id="ARBA00022692"/>
    </source>
</evidence>
<dbReference type="EMBL" id="AP025591">
    <property type="protein sequence ID" value="BDG01853.1"/>
    <property type="molecule type" value="Genomic_DNA"/>
</dbReference>
<evidence type="ECO:0000256" key="6">
    <source>
        <dbReference type="ARBA" id="ARBA00023136"/>
    </source>
</evidence>
<proteinExistence type="inferred from homology"/>
<dbReference type="PANTHER" id="PTHR11058:SF9">
    <property type="entry name" value="NADH-UBIQUINONE OXIDOREDUCTASE CHAIN 3"/>
    <property type="match status" value="1"/>
</dbReference>
<dbReference type="Gene3D" id="1.20.58.1610">
    <property type="entry name" value="NADH:ubiquinone/plastoquinone oxidoreductase, chain 3"/>
    <property type="match status" value="1"/>
</dbReference>
<comment type="subcellular location">
    <subcellularLocation>
        <location evidence="7">Cell membrane</location>
        <topology evidence="7">Multi-pass membrane protein</topology>
    </subcellularLocation>
    <subcellularLocation>
        <location evidence="1">Membrane</location>
    </subcellularLocation>
</comment>
<feature type="transmembrane region" description="Helical" evidence="8">
    <location>
        <begin position="96"/>
        <end position="118"/>
    </location>
</feature>
<keyword evidence="7" id="KW-0520">NAD</keyword>
<dbReference type="RefSeq" id="WP_248358753.1">
    <property type="nucleotide sequence ID" value="NZ_AP025591.1"/>
</dbReference>
<organism evidence="9 10">
    <name type="scientific">Anaeromyxobacter oryzae</name>
    <dbReference type="NCBI Taxonomy" id="2918170"/>
    <lineage>
        <taxon>Bacteria</taxon>
        <taxon>Pseudomonadati</taxon>
        <taxon>Myxococcota</taxon>
        <taxon>Myxococcia</taxon>
        <taxon>Myxococcales</taxon>
        <taxon>Cystobacterineae</taxon>
        <taxon>Anaeromyxobacteraceae</taxon>
        <taxon>Anaeromyxobacter</taxon>
    </lineage>
</organism>
<evidence type="ECO:0000313" key="10">
    <source>
        <dbReference type="Proteomes" id="UP001162891"/>
    </source>
</evidence>
<dbReference type="Pfam" id="PF00507">
    <property type="entry name" value="Oxidored_q4"/>
    <property type="match status" value="1"/>
</dbReference>
<keyword evidence="4 7" id="KW-0812">Transmembrane</keyword>